<protein>
    <submittedName>
        <fullName evidence="1">Uncharacterized protein</fullName>
    </submittedName>
</protein>
<dbReference type="Proteomes" id="UP001500503">
    <property type="component" value="Unassembled WGS sequence"/>
</dbReference>
<evidence type="ECO:0000313" key="1">
    <source>
        <dbReference type="EMBL" id="GAA4520993.1"/>
    </source>
</evidence>
<evidence type="ECO:0000313" key="2">
    <source>
        <dbReference type="Proteomes" id="UP001500503"/>
    </source>
</evidence>
<accession>A0ABP8R8K5</accession>
<proteinExistence type="predicted"/>
<keyword evidence="2" id="KW-1185">Reference proteome</keyword>
<sequence>MHPGQAFLVWCRMQKICRRKRSDGFGIAIRRVPVRLIFAEPIGATQEVRNQACRPALADHAQRAFNGRICGVPRPGRAGPATGEHLARSIAVASDEGSGTGRRDRADFE</sequence>
<organism evidence="1 2">
    <name type="scientific">Actinoallomurus oryzae</name>
    <dbReference type="NCBI Taxonomy" id="502180"/>
    <lineage>
        <taxon>Bacteria</taxon>
        <taxon>Bacillati</taxon>
        <taxon>Actinomycetota</taxon>
        <taxon>Actinomycetes</taxon>
        <taxon>Streptosporangiales</taxon>
        <taxon>Thermomonosporaceae</taxon>
        <taxon>Actinoallomurus</taxon>
    </lineage>
</organism>
<name>A0ABP8R8K5_9ACTN</name>
<dbReference type="EMBL" id="BAABHF010000067">
    <property type="protein sequence ID" value="GAA4520993.1"/>
    <property type="molecule type" value="Genomic_DNA"/>
</dbReference>
<gene>
    <name evidence="1" type="ORF">GCM10023191_098730</name>
</gene>
<reference evidence="2" key="1">
    <citation type="journal article" date="2019" name="Int. J. Syst. Evol. Microbiol.">
        <title>The Global Catalogue of Microorganisms (GCM) 10K type strain sequencing project: providing services to taxonomists for standard genome sequencing and annotation.</title>
        <authorList>
            <consortium name="The Broad Institute Genomics Platform"/>
            <consortium name="The Broad Institute Genome Sequencing Center for Infectious Disease"/>
            <person name="Wu L."/>
            <person name="Ma J."/>
        </authorList>
    </citation>
    <scope>NUCLEOTIDE SEQUENCE [LARGE SCALE GENOMIC DNA]</scope>
    <source>
        <strain evidence="2">JCM 17933</strain>
    </source>
</reference>
<comment type="caution">
    <text evidence="1">The sequence shown here is derived from an EMBL/GenBank/DDBJ whole genome shotgun (WGS) entry which is preliminary data.</text>
</comment>